<organism evidence="1 2">
    <name type="scientific">Lottia gigantea</name>
    <name type="common">Giant owl limpet</name>
    <dbReference type="NCBI Taxonomy" id="225164"/>
    <lineage>
        <taxon>Eukaryota</taxon>
        <taxon>Metazoa</taxon>
        <taxon>Spiralia</taxon>
        <taxon>Lophotrochozoa</taxon>
        <taxon>Mollusca</taxon>
        <taxon>Gastropoda</taxon>
        <taxon>Patellogastropoda</taxon>
        <taxon>Lottioidea</taxon>
        <taxon>Lottiidae</taxon>
        <taxon>Lottia</taxon>
    </lineage>
</organism>
<protein>
    <submittedName>
        <fullName evidence="1">Uncharacterized protein</fullName>
    </submittedName>
</protein>
<dbReference type="OrthoDB" id="6160000at2759"/>
<dbReference type="GeneID" id="20237253"/>
<dbReference type="KEGG" id="lgi:LOTGIDRAFT_157191"/>
<dbReference type="AlphaFoldDB" id="V4CIP2"/>
<reference evidence="1 2" key="1">
    <citation type="journal article" date="2013" name="Nature">
        <title>Insights into bilaterian evolution from three spiralian genomes.</title>
        <authorList>
            <person name="Simakov O."/>
            <person name="Marletaz F."/>
            <person name="Cho S.J."/>
            <person name="Edsinger-Gonzales E."/>
            <person name="Havlak P."/>
            <person name="Hellsten U."/>
            <person name="Kuo D.H."/>
            <person name="Larsson T."/>
            <person name="Lv J."/>
            <person name="Arendt D."/>
            <person name="Savage R."/>
            <person name="Osoegawa K."/>
            <person name="de Jong P."/>
            <person name="Grimwood J."/>
            <person name="Chapman J.A."/>
            <person name="Shapiro H."/>
            <person name="Aerts A."/>
            <person name="Otillar R.P."/>
            <person name="Terry A.Y."/>
            <person name="Boore J.L."/>
            <person name="Grigoriev I.V."/>
            <person name="Lindberg D.R."/>
            <person name="Seaver E.C."/>
            <person name="Weisblat D.A."/>
            <person name="Putnam N.H."/>
            <person name="Rokhsar D.S."/>
        </authorList>
    </citation>
    <scope>NUCLEOTIDE SEQUENCE [LARGE SCALE GENOMIC DNA]</scope>
</reference>
<name>V4CIP2_LOTGI</name>
<dbReference type="CTD" id="20237253"/>
<keyword evidence="2" id="KW-1185">Reference proteome</keyword>
<dbReference type="RefSeq" id="XP_009047208.1">
    <property type="nucleotide sequence ID" value="XM_009048960.1"/>
</dbReference>
<accession>V4CIP2</accession>
<dbReference type="EMBL" id="KB200329">
    <property type="protein sequence ID" value="ESP02050.1"/>
    <property type="molecule type" value="Genomic_DNA"/>
</dbReference>
<dbReference type="Proteomes" id="UP000030746">
    <property type="component" value="Unassembled WGS sequence"/>
</dbReference>
<gene>
    <name evidence="1" type="ORF">LOTGIDRAFT_157191</name>
</gene>
<evidence type="ECO:0000313" key="1">
    <source>
        <dbReference type="EMBL" id="ESP02050.1"/>
    </source>
</evidence>
<dbReference type="HOGENOM" id="CLU_1403910_0_0_1"/>
<proteinExistence type="predicted"/>
<dbReference type="STRING" id="225164.V4CIP2"/>
<evidence type="ECO:0000313" key="2">
    <source>
        <dbReference type="Proteomes" id="UP000030746"/>
    </source>
</evidence>
<sequence>MMMESSINSATILPPYEEEFEPVDNLHWSPETSKQHLFAFNTPASSIEVHPWVITNTHTKFRQDPSRNQLSIVSVMPNEWPEWKKRYGRYRIAAKRHKEDAEVQINNLIYCMGDEAESIYERFSFGEDEENVYDDVMDKFEDLFIPRERAIFHDRKQKEGESVEVFLEVYLNWLKHVIMETIKKTKLETNLYGV</sequence>